<name>E3RQ91_PYRTT</name>
<proteinExistence type="predicted"/>
<protein>
    <submittedName>
        <fullName evidence="1">Uncharacterized protein</fullName>
    </submittedName>
</protein>
<evidence type="ECO:0000313" key="2">
    <source>
        <dbReference type="Proteomes" id="UP000001067"/>
    </source>
</evidence>
<accession>E3RQ91</accession>
<reference evidence="1 2" key="1">
    <citation type="journal article" date="2010" name="Genome Biol.">
        <title>A first genome assembly of the barley fungal pathogen Pyrenophora teres f. teres.</title>
        <authorList>
            <person name="Ellwood S.R."/>
            <person name="Liu Z."/>
            <person name="Syme R.A."/>
            <person name="Lai Z."/>
            <person name="Hane J.K."/>
            <person name="Keiper F."/>
            <person name="Moffat C.S."/>
            <person name="Oliver R.P."/>
            <person name="Friesen T.L."/>
        </authorList>
    </citation>
    <scope>NUCLEOTIDE SEQUENCE [LARGE SCALE GENOMIC DNA]</scope>
    <source>
        <strain evidence="1 2">0-1</strain>
    </source>
</reference>
<dbReference type="Proteomes" id="UP000001067">
    <property type="component" value="Unassembled WGS sequence"/>
</dbReference>
<keyword evidence="2" id="KW-1185">Reference proteome</keyword>
<dbReference type="EMBL" id="GL534441">
    <property type="protein sequence ID" value="EFQ92114.1"/>
    <property type="molecule type" value="Genomic_DNA"/>
</dbReference>
<dbReference type="AlphaFoldDB" id="E3RQ91"/>
<organism evidence="2">
    <name type="scientific">Pyrenophora teres f. teres (strain 0-1)</name>
    <name type="common">Barley net blotch fungus</name>
    <name type="synonym">Drechslera teres f. teres</name>
    <dbReference type="NCBI Taxonomy" id="861557"/>
    <lineage>
        <taxon>Eukaryota</taxon>
        <taxon>Fungi</taxon>
        <taxon>Dikarya</taxon>
        <taxon>Ascomycota</taxon>
        <taxon>Pezizomycotina</taxon>
        <taxon>Dothideomycetes</taxon>
        <taxon>Pleosporomycetidae</taxon>
        <taxon>Pleosporales</taxon>
        <taxon>Pleosporineae</taxon>
        <taxon>Pleosporaceae</taxon>
        <taxon>Pyrenophora</taxon>
    </lineage>
</organism>
<dbReference type="HOGENOM" id="CLU_2074344_0_0_1"/>
<gene>
    <name evidence="1" type="ORF">PTT_10863</name>
</gene>
<sequence length="118" mass="14111">MYDFMYDRDNKSLNIERVRRTIHEYHIPQLPHARLLPGFAALARDLSKLEELRQEWRMLLGEMCGEDEFLAEMCGKNEFLAKIREEDEEFLAKMCGEDEDRLIEEMKRCGQELQQVNL</sequence>
<evidence type="ECO:0000313" key="1">
    <source>
        <dbReference type="EMBL" id="EFQ92114.1"/>
    </source>
</evidence>
<dbReference type="KEGG" id="pte:PTT_10863"/>